<keyword evidence="6 12" id="KW-1133">Transmembrane helix</keyword>
<keyword evidence="4" id="KW-1003">Cell membrane</keyword>
<feature type="compositionally biased region" description="Basic and acidic residues" evidence="11">
    <location>
        <begin position="498"/>
        <end position="517"/>
    </location>
</feature>
<evidence type="ECO:0000256" key="5">
    <source>
        <dbReference type="ARBA" id="ARBA00022692"/>
    </source>
</evidence>
<evidence type="ECO:0000256" key="3">
    <source>
        <dbReference type="ARBA" id="ARBA00022448"/>
    </source>
</evidence>
<name>A0A4S4KE73_9AGAM</name>
<feature type="transmembrane region" description="Helical" evidence="12">
    <location>
        <begin position="187"/>
        <end position="204"/>
    </location>
</feature>
<proteinExistence type="predicted"/>
<evidence type="ECO:0000256" key="11">
    <source>
        <dbReference type="SAM" id="MobiDB-lite"/>
    </source>
</evidence>
<evidence type="ECO:0000256" key="6">
    <source>
        <dbReference type="ARBA" id="ARBA00022989"/>
    </source>
</evidence>
<dbReference type="Proteomes" id="UP000308199">
    <property type="component" value="Unassembled WGS sequence"/>
</dbReference>
<reference evidence="14 15" key="1">
    <citation type="submission" date="2019-02" db="EMBL/GenBank/DDBJ databases">
        <title>Genome sequencing of the rare red list fungi Phellinidium pouzarii.</title>
        <authorList>
            <person name="Buettner E."/>
            <person name="Kellner H."/>
        </authorList>
    </citation>
    <scope>NUCLEOTIDE SEQUENCE [LARGE SCALE GENOMIC DNA]</scope>
    <source>
        <strain evidence="14 15">DSM 108285</strain>
    </source>
</reference>
<dbReference type="PROSITE" id="PS51384">
    <property type="entry name" value="FAD_FR"/>
    <property type="match status" value="1"/>
</dbReference>
<dbReference type="InterPro" id="IPR051410">
    <property type="entry name" value="Ferric/Cupric_Reductase"/>
</dbReference>
<evidence type="ECO:0000256" key="4">
    <source>
        <dbReference type="ARBA" id="ARBA00022475"/>
    </source>
</evidence>
<protein>
    <recommendedName>
        <fullName evidence="2">ferric-chelate reductase (NADPH)</fullName>
        <ecNumber evidence="2">1.16.1.9</ecNumber>
    </recommendedName>
</protein>
<feature type="domain" description="FAD-binding FR-type" evidence="13">
    <location>
        <begin position="294"/>
        <end position="440"/>
    </location>
</feature>
<dbReference type="Pfam" id="PF01794">
    <property type="entry name" value="Ferric_reduct"/>
    <property type="match status" value="1"/>
</dbReference>
<comment type="caution">
    <text evidence="14">The sequence shown here is derived from an EMBL/GenBank/DDBJ whole genome shotgun (WGS) entry which is preliminary data.</text>
</comment>
<dbReference type="InterPro" id="IPR013130">
    <property type="entry name" value="Fe3_Rdtase_TM_dom"/>
</dbReference>
<evidence type="ECO:0000256" key="12">
    <source>
        <dbReference type="SAM" id="Phobius"/>
    </source>
</evidence>
<keyword evidence="7" id="KW-0406">Ion transport</keyword>
<dbReference type="SFLD" id="SFLDG01168">
    <property type="entry name" value="Ferric_reductase_subgroup_(FRE"/>
    <property type="match status" value="1"/>
</dbReference>
<comment type="subcellular location">
    <subcellularLocation>
        <location evidence="1">Cell membrane</location>
        <topology evidence="1">Multi-pass membrane protein</topology>
    </subcellularLocation>
</comment>
<dbReference type="EMBL" id="SGPK01000941">
    <property type="protein sequence ID" value="THG95747.1"/>
    <property type="molecule type" value="Genomic_DNA"/>
</dbReference>
<feature type="transmembrane region" description="Helical" evidence="12">
    <location>
        <begin position="149"/>
        <end position="167"/>
    </location>
</feature>
<evidence type="ECO:0000256" key="1">
    <source>
        <dbReference type="ARBA" id="ARBA00004651"/>
    </source>
</evidence>
<dbReference type="SUPFAM" id="SSF63380">
    <property type="entry name" value="Riboflavin synthase domain-like"/>
    <property type="match status" value="1"/>
</dbReference>
<keyword evidence="5 12" id="KW-0812">Transmembrane</keyword>
<feature type="non-terminal residue" evidence="14">
    <location>
        <position position="545"/>
    </location>
</feature>
<evidence type="ECO:0000256" key="9">
    <source>
        <dbReference type="ARBA" id="ARBA00023180"/>
    </source>
</evidence>
<dbReference type="GO" id="GO:0005886">
    <property type="term" value="C:plasma membrane"/>
    <property type="evidence" value="ECO:0007669"/>
    <property type="project" value="UniProtKB-SubCell"/>
</dbReference>
<feature type="transmembrane region" description="Helical" evidence="12">
    <location>
        <begin position="224"/>
        <end position="241"/>
    </location>
</feature>
<comment type="catalytic activity">
    <reaction evidence="10">
        <text>2 a Fe(II)-siderophore + NADP(+) + H(+) = 2 a Fe(III)-siderophore + NADPH</text>
        <dbReference type="Rhea" id="RHEA:28795"/>
        <dbReference type="Rhea" id="RHEA-COMP:11342"/>
        <dbReference type="Rhea" id="RHEA-COMP:11344"/>
        <dbReference type="ChEBI" id="CHEBI:15378"/>
        <dbReference type="ChEBI" id="CHEBI:29033"/>
        <dbReference type="ChEBI" id="CHEBI:29034"/>
        <dbReference type="ChEBI" id="CHEBI:57783"/>
        <dbReference type="ChEBI" id="CHEBI:58349"/>
        <dbReference type="EC" id="1.16.1.9"/>
    </reaction>
</comment>
<dbReference type="AlphaFoldDB" id="A0A4S4KE73"/>
<gene>
    <name evidence="14" type="ORF">EW145_g7903</name>
</gene>
<evidence type="ECO:0000313" key="15">
    <source>
        <dbReference type="Proteomes" id="UP000308199"/>
    </source>
</evidence>
<dbReference type="EC" id="1.16.1.9" evidence="2"/>
<dbReference type="GO" id="GO:0052851">
    <property type="term" value="F:ferric-chelate reductase (NADPH) activity"/>
    <property type="evidence" value="ECO:0007669"/>
    <property type="project" value="UniProtKB-EC"/>
</dbReference>
<evidence type="ECO:0000259" key="13">
    <source>
        <dbReference type="PROSITE" id="PS51384"/>
    </source>
</evidence>
<dbReference type="GO" id="GO:0006826">
    <property type="term" value="P:iron ion transport"/>
    <property type="evidence" value="ECO:0007669"/>
    <property type="project" value="UniProtKB-ARBA"/>
</dbReference>
<dbReference type="Pfam" id="PF08022">
    <property type="entry name" value="FAD_binding_8"/>
    <property type="match status" value="1"/>
</dbReference>
<evidence type="ECO:0000256" key="10">
    <source>
        <dbReference type="ARBA" id="ARBA00048483"/>
    </source>
</evidence>
<evidence type="ECO:0000256" key="7">
    <source>
        <dbReference type="ARBA" id="ARBA00023065"/>
    </source>
</evidence>
<evidence type="ECO:0000256" key="2">
    <source>
        <dbReference type="ARBA" id="ARBA00012668"/>
    </source>
</evidence>
<feature type="transmembrane region" description="Helical" evidence="12">
    <location>
        <begin position="29"/>
        <end position="51"/>
    </location>
</feature>
<dbReference type="PANTHER" id="PTHR32361:SF9">
    <property type="entry name" value="FERRIC REDUCTASE TRANSMEMBRANE COMPONENT 3-RELATED"/>
    <property type="match status" value="1"/>
</dbReference>
<sequence length="545" mass="59450">MAAQSTSLASLDKALRKARIDEYPKQSSYLLAGLIVAVALYNLASIVYNYLVISRVCQADGATSTSNAVKDEEKQGGGSRGTVTASSRVSIRRIPLALLNSARVVAYRVTVPVGLDVHLSLAEIFIPIAYVLALLIWEFVRGQLSAQYWADRAGTLAASKLVFIVALSGKNNIISLLTGISYEKLSILHRVAARTLLLLVWIHLWGRWSVGFDASDSDSLTNGWLRSGIVAGSSLSLLVVISNRKARQRAYELFVLVHNVLVFLILVCVYFHVRAFPPFVEYVWPAFIVWGLDRLLRFARVMYIYILSTRSSINPDNAQLELLSSDAVRVTVRVPSSRLLAWKPGQHAFLTIPSVSRSPLEAHPFTIASLDSDSADGRGAGAGTDSEMDMTFIVRARTGFTRRLFDYADRAHAKASAAGGAGECRVRAYVDGPYGSSSDANVFPNVILVAAHMSWISKELGQLAETRLAGLDIDIRIFVTRAAVYDEGTPTLEIEGQESEHPESAEDNKPSESEKPALPDNPLVTVFRAGRASAGLLQLLEEEIG</sequence>
<evidence type="ECO:0000313" key="14">
    <source>
        <dbReference type="EMBL" id="THG95747.1"/>
    </source>
</evidence>
<dbReference type="CDD" id="cd06186">
    <property type="entry name" value="NOX_Duox_like_FAD_NADP"/>
    <property type="match status" value="1"/>
</dbReference>
<accession>A0A4S4KE73</accession>
<dbReference type="InterPro" id="IPR017927">
    <property type="entry name" value="FAD-bd_FR_type"/>
</dbReference>
<dbReference type="GO" id="GO:0015677">
    <property type="term" value="P:copper ion import"/>
    <property type="evidence" value="ECO:0007669"/>
    <property type="project" value="TreeGrafter"/>
</dbReference>
<dbReference type="InterPro" id="IPR013112">
    <property type="entry name" value="FAD-bd_8"/>
</dbReference>
<dbReference type="SFLD" id="SFLDS00052">
    <property type="entry name" value="Ferric_Reductase_Domain"/>
    <property type="match status" value="1"/>
</dbReference>
<organism evidence="14 15">
    <name type="scientific">Phellinidium pouzarii</name>
    <dbReference type="NCBI Taxonomy" id="167371"/>
    <lineage>
        <taxon>Eukaryota</taxon>
        <taxon>Fungi</taxon>
        <taxon>Dikarya</taxon>
        <taxon>Basidiomycota</taxon>
        <taxon>Agaricomycotina</taxon>
        <taxon>Agaricomycetes</taxon>
        <taxon>Hymenochaetales</taxon>
        <taxon>Hymenochaetaceae</taxon>
        <taxon>Phellinidium</taxon>
    </lineage>
</organism>
<dbReference type="GO" id="GO:0006879">
    <property type="term" value="P:intracellular iron ion homeostasis"/>
    <property type="evidence" value="ECO:0007669"/>
    <property type="project" value="TreeGrafter"/>
</dbReference>
<feature type="transmembrane region" description="Helical" evidence="12">
    <location>
        <begin position="117"/>
        <end position="137"/>
    </location>
</feature>
<feature type="transmembrane region" description="Helical" evidence="12">
    <location>
        <begin position="253"/>
        <end position="273"/>
    </location>
</feature>
<keyword evidence="8 12" id="KW-0472">Membrane</keyword>
<dbReference type="OrthoDB" id="4494341at2759"/>
<feature type="region of interest" description="Disordered" evidence="11">
    <location>
        <begin position="491"/>
        <end position="522"/>
    </location>
</feature>
<keyword evidence="9" id="KW-0325">Glycoprotein</keyword>
<keyword evidence="3" id="KW-0813">Transport</keyword>
<dbReference type="PANTHER" id="PTHR32361">
    <property type="entry name" value="FERRIC/CUPRIC REDUCTASE TRANSMEMBRANE COMPONENT"/>
    <property type="match status" value="1"/>
</dbReference>
<evidence type="ECO:0000256" key="8">
    <source>
        <dbReference type="ARBA" id="ARBA00023136"/>
    </source>
</evidence>
<keyword evidence="15" id="KW-1185">Reference proteome</keyword>
<dbReference type="InterPro" id="IPR017938">
    <property type="entry name" value="Riboflavin_synthase-like_b-brl"/>
</dbReference>